<accession>A0AAN9F1S9</accession>
<keyword evidence="1" id="KW-0472">Membrane</keyword>
<keyword evidence="1" id="KW-1133">Transmembrane helix</keyword>
<sequence length="82" mass="9459">MLEIQVLILHFSRLTIVVYIDIGFVLKARKGKQTNHGNRSIKNSWPKFIDVNGWLRWGLGLDQKKKRWGLGQVGSRLECIAL</sequence>
<dbReference type="EMBL" id="JAYKXN010000008">
    <property type="protein sequence ID" value="KAK7263673.1"/>
    <property type="molecule type" value="Genomic_DNA"/>
</dbReference>
<protein>
    <submittedName>
        <fullName evidence="2">Uncharacterized protein</fullName>
    </submittedName>
</protein>
<evidence type="ECO:0000313" key="2">
    <source>
        <dbReference type="EMBL" id="KAK7263673.1"/>
    </source>
</evidence>
<organism evidence="2 3">
    <name type="scientific">Clitoria ternatea</name>
    <name type="common">Butterfly pea</name>
    <dbReference type="NCBI Taxonomy" id="43366"/>
    <lineage>
        <taxon>Eukaryota</taxon>
        <taxon>Viridiplantae</taxon>
        <taxon>Streptophyta</taxon>
        <taxon>Embryophyta</taxon>
        <taxon>Tracheophyta</taxon>
        <taxon>Spermatophyta</taxon>
        <taxon>Magnoliopsida</taxon>
        <taxon>eudicotyledons</taxon>
        <taxon>Gunneridae</taxon>
        <taxon>Pentapetalae</taxon>
        <taxon>rosids</taxon>
        <taxon>fabids</taxon>
        <taxon>Fabales</taxon>
        <taxon>Fabaceae</taxon>
        <taxon>Papilionoideae</taxon>
        <taxon>50 kb inversion clade</taxon>
        <taxon>NPAAA clade</taxon>
        <taxon>indigoferoid/millettioid clade</taxon>
        <taxon>Phaseoleae</taxon>
        <taxon>Clitoria</taxon>
    </lineage>
</organism>
<keyword evidence="3" id="KW-1185">Reference proteome</keyword>
<reference evidence="2 3" key="1">
    <citation type="submission" date="2024-01" db="EMBL/GenBank/DDBJ databases">
        <title>The genomes of 5 underutilized Papilionoideae crops provide insights into root nodulation and disease resistance.</title>
        <authorList>
            <person name="Yuan L."/>
        </authorList>
    </citation>
    <scope>NUCLEOTIDE SEQUENCE [LARGE SCALE GENOMIC DNA]</scope>
    <source>
        <strain evidence="2">LY-2023</strain>
        <tissue evidence="2">Leaf</tissue>
    </source>
</reference>
<keyword evidence="1" id="KW-0812">Transmembrane</keyword>
<dbReference type="Proteomes" id="UP001359559">
    <property type="component" value="Unassembled WGS sequence"/>
</dbReference>
<evidence type="ECO:0000313" key="3">
    <source>
        <dbReference type="Proteomes" id="UP001359559"/>
    </source>
</evidence>
<proteinExistence type="predicted"/>
<name>A0AAN9F1S9_CLITE</name>
<dbReference type="AlphaFoldDB" id="A0AAN9F1S9"/>
<comment type="caution">
    <text evidence="2">The sequence shown here is derived from an EMBL/GenBank/DDBJ whole genome shotgun (WGS) entry which is preliminary data.</text>
</comment>
<evidence type="ECO:0000256" key="1">
    <source>
        <dbReference type="SAM" id="Phobius"/>
    </source>
</evidence>
<feature type="transmembrane region" description="Helical" evidence="1">
    <location>
        <begin position="6"/>
        <end position="26"/>
    </location>
</feature>
<gene>
    <name evidence="2" type="ORF">RJT34_31267</name>
</gene>